<dbReference type="HOGENOM" id="CLU_017584_0_6_1"/>
<dbReference type="SUPFAM" id="SSF53383">
    <property type="entry name" value="PLP-dependent transferases"/>
    <property type="match status" value="1"/>
</dbReference>
<dbReference type="EMBL" id="KN847321">
    <property type="protein sequence ID" value="KIW53306.1"/>
    <property type="molecule type" value="Genomic_DNA"/>
</dbReference>
<dbReference type="GO" id="GO:0030170">
    <property type="term" value="F:pyridoxal phosphate binding"/>
    <property type="evidence" value="ECO:0007669"/>
    <property type="project" value="InterPro"/>
</dbReference>
<dbReference type="AlphaFoldDB" id="A0A0D2BLA0"/>
<evidence type="ECO:0000313" key="3">
    <source>
        <dbReference type="Proteomes" id="UP000054342"/>
    </source>
</evidence>
<dbReference type="OrthoDB" id="7042322at2759"/>
<dbReference type="InterPro" id="IPR015422">
    <property type="entry name" value="PyrdxlP-dep_Trfase_small"/>
</dbReference>
<name>A0A0D2BLA0_9EURO</name>
<evidence type="ECO:0000259" key="1">
    <source>
        <dbReference type="Pfam" id="PF00155"/>
    </source>
</evidence>
<dbReference type="InterPro" id="IPR015421">
    <property type="entry name" value="PyrdxlP-dep_Trfase_major"/>
</dbReference>
<feature type="domain" description="Aminotransferase class I/classII large" evidence="1">
    <location>
        <begin position="23"/>
        <end position="415"/>
    </location>
</feature>
<organism evidence="2 3">
    <name type="scientific">Exophiala xenobiotica</name>
    <dbReference type="NCBI Taxonomy" id="348802"/>
    <lineage>
        <taxon>Eukaryota</taxon>
        <taxon>Fungi</taxon>
        <taxon>Dikarya</taxon>
        <taxon>Ascomycota</taxon>
        <taxon>Pezizomycotina</taxon>
        <taxon>Eurotiomycetes</taxon>
        <taxon>Chaetothyriomycetidae</taxon>
        <taxon>Chaetothyriales</taxon>
        <taxon>Herpotrichiellaceae</taxon>
        <taxon>Exophiala</taxon>
    </lineage>
</organism>
<dbReference type="PANTHER" id="PTHR42858">
    <property type="entry name" value="AMINOTRANSFERASE"/>
    <property type="match status" value="1"/>
</dbReference>
<sequence>MSSSQFIDLFRGWPAQSLLPVSVLQEASREFLADADRATEALLYGPASGETSLKEALTTYLTQFYSSPWTKPSRLTVTAGASAGLANILQVYTDPGYTKNVIMVTPTYFLAARIFEDNGFVGRLKGVPEDEEGLDIGRLRALLAVAEMEGPPKGPRTKRPLGGQKLYRYIIYCVPTFANPSGKVMSLRRRQQLVDLARVHDALIITDDVYDMLHWNPSFPGKAVMPRLVDIDHAFDGGVASHFGHVVSNGTFSKLLGPGLRTGWTESTAQFARGLSRCGSLSSGGSPSQFTAAIIAEALTSGSLQAHLEDVLLPSYRGRAISAVKAVNEYLVPHGAVLDAEDPEFQSEQEDQKEQPAIKGGYFLYVHLPQELDASKFVATVAREEHVSVAKGEIFEVSRNEKKAVSHSLRICFAWEEDEDTIVEGIRRLGSVLESMMAET</sequence>
<dbReference type="Gene3D" id="3.40.640.10">
    <property type="entry name" value="Type I PLP-dependent aspartate aminotransferase-like (Major domain)"/>
    <property type="match status" value="1"/>
</dbReference>
<protein>
    <recommendedName>
        <fullName evidence="1">Aminotransferase class I/classII large domain-containing protein</fullName>
    </recommendedName>
</protein>
<reference evidence="2 3" key="1">
    <citation type="submission" date="2015-01" db="EMBL/GenBank/DDBJ databases">
        <title>The Genome Sequence of Exophiala xenobiotica CBS118157.</title>
        <authorList>
            <consortium name="The Broad Institute Genomics Platform"/>
            <person name="Cuomo C."/>
            <person name="de Hoog S."/>
            <person name="Gorbushina A."/>
            <person name="Stielow B."/>
            <person name="Teixiera M."/>
            <person name="Abouelleil A."/>
            <person name="Chapman S.B."/>
            <person name="Priest M."/>
            <person name="Young S.K."/>
            <person name="Wortman J."/>
            <person name="Nusbaum C."/>
            <person name="Birren B."/>
        </authorList>
    </citation>
    <scope>NUCLEOTIDE SEQUENCE [LARGE SCALE GENOMIC DNA]</scope>
    <source>
        <strain evidence="2 3">CBS 118157</strain>
    </source>
</reference>
<dbReference type="Pfam" id="PF00155">
    <property type="entry name" value="Aminotran_1_2"/>
    <property type="match status" value="1"/>
</dbReference>
<proteinExistence type="predicted"/>
<dbReference type="RefSeq" id="XP_013313890.1">
    <property type="nucleotide sequence ID" value="XM_013458436.1"/>
</dbReference>
<dbReference type="PANTHER" id="PTHR42858:SF1">
    <property type="entry name" value="LD15494P"/>
    <property type="match status" value="1"/>
</dbReference>
<gene>
    <name evidence="2" type="ORF">PV05_08893</name>
</gene>
<dbReference type="Proteomes" id="UP000054342">
    <property type="component" value="Unassembled WGS sequence"/>
</dbReference>
<dbReference type="InterPro" id="IPR004839">
    <property type="entry name" value="Aminotransferase_I/II_large"/>
</dbReference>
<dbReference type="STRING" id="348802.A0A0D2BLA0"/>
<dbReference type="GO" id="GO:0047536">
    <property type="term" value="F:2-aminoadipate transaminase activity"/>
    <property type="evidence" value="ECO:0007669"/>
    <property type="project" value="TreeGrafter"/>
</dbReference>
<dbReference type="Gene3D" id="3.90.1150.10">
    <property type="entry name" value="Aspartate Aminotransferase, domain 1"/>
    <property type="match status" value="1"/>
</dbReference>
<dbReference type="GeneID" id="25330801"/>
<keyword evidence="3" id="KW-1185">Reference proteome</keyword>
<evidence type="ECO:0000313" key="2">
    <source>
        <dbReference type="EMBL" id="KIW53306.1"/>
    </source>
</evidence>
<dbReference type="InterPro" id="IPR015424">
    <property type="entry name" value="PyrdxlP-dep_Trfase"/>
</dbReference>
<accession>A0A0D2BLA0</accession>
<dbReference type="CDD" id="cd00609">
    <property type="entry name" value="AAT_like"/>
    <property type="match status" value="1"/>
</dbReference>
<dbReference type="FunFam" id="3.40.640.10:FF:000080">
    <property type="entry name" value="Aminotransferase, putative"/>
    <property type="match status" value="1"/>
</dbReference>